<dbReference type="Proteomes" id="UP000031980">
    <property type="component" value="Unassembled WGS sequence"/>
</dbReference>
<dbReference type="EMBL" id="JPIU01000014">
    <property type="protein sequence ID" value="KIO47515.1"/>
    <property type="molecule type" value="Genomic_DNA"/>
</dbReference>
<gene>
    <name evidence="8" type="ORF">BA92_00415</name>
    <name evidence="7" type="ORF">IE90_05605</name>
</gene>
<feature type="domain" description="Pyridoxamine kinase/Phosphomethylpyrimidine kinase" evidence="6">
    <location>
        <begin position="69"/>
        <end position="257"/>
    </location>
</feature>
<dbReference type="PANTHER" id="PTHR10534:SF2">
    <property type="entry name" value="PYRIDOXAL KINASE"/>
    <property type="match status" value="1"/>
</dbReference>
<dbReference type="PANTHER" id="PTHR10534">
    <property type="entry name" value="PYRIDOXAL KINASE"/>
    <property type="match status" value="1"/>
</dbReference>
<dbReference type="Proteomes" id="UP000031937">
    <property type="component" value="Unassembled WGS sequence"/>
</dbReference>
<dbReference type="InterPro" id="IPR004625">
    <property type="entry name" value="PyrdxlKinase"/>
</dbReference>
<name>A0A0C3R9U6_9PORP</name>
<evidence type="ECO:0000259" key="6">
    <source>
        <dbReference type="Pfam" id="PF08543"/>
    </source>
</evidence>
<evidence type="ECO:0000313" key="8">
    <source>
        <dbReference type="EMBL" id="KIO47515.1"/>
    </source>
</evidence>
<dbReference type="InterPro" id="IPR029056">
    <property type="entry name" value="Ribokinase-like"/>
</dbReference>
<evidence type="ECO:0000256" key="1">
    <source>
        <dbReference type="ARBA" id="ARBA00012104"/>
    </source>
</evidence>
<dbReference type="CDD" id="cd01173">
    <property type="entry name" value="pyridoxal_pyridoxamine_kinase"/>
    <property type="match status" value="1"/>
</dbReference>
<proteinExistence type="predicted"/>
<dbReference type="GO" id="GO:0005829">
    <property type="term" value="C:cytosol"/>
    <property type="evidence" value="ECO:0007669"/>
    <property type="project" value="TreeGrafter"/>
</dbReference>
<dbReference type="InterPro" id="IPR013749">
    <property type="entry name" value="PM/HMP-P_kinase-1"/>
</dbReference>
<keyword evidence="4 8" id="KW-0418">Kinase</keyword>
<dbReference type="RefSeq" id="WP_041502967.1">
    <property type="nucleotide sequence ID" value="NZ_JPIT01000016.1"/>
</dbReference>
<dbReference type="GO" id="GO:0008478">
    <property type="term" value="F:pyridoxal kinase activity"/>
    <property type="evidence" value="ECO:0007669"/>
    <property type="project" value="UniProtKB-EC"/>
</dbReference>
<evidence type="ECO:0000256" key="3">
    <source>
        <dbReference type="ARBA" id="ARBA00022741"/>
    </source>
</evidence>
<comment type="caution">
    <text evidence="8">The sequence shown here is derived from an EMBL/GenBank/DDBJ whole genome shotgun (WGS) entry which is preliminary data.</text>
</comment>
<dbReference type="Pfam" id="PF08543">
    <property type="entry name" value="Phos_pyr_kin"/>
    <property type="match status" value="1"/>
</dbReference>
<reference evidence="7 9" key="2">
    <citation type="submission" date="2014-07" db="EMBL/GenBank/DDBJ databases">
        <title>Porphyromonadaceae bacterium OUH 334697 = ATCC BAA-2682 = DSM 28341 draft genome.</title>
        <authorList>
            <person name="Sydenham T.V."/>
            <person name="Hasman H."/>
            <person name="Justesen U.S."/>
        </authorList>
    </citation>
    <scope>NUCLEOTIDE SEQUENCE [LARGE SCALE GENOMIC DNA]</scope>
    <source>
        <strain evidence="7 9">OUH 334697</strain>
    </source>
</reference>
<keyword evidence="5" id="KW-0067">ATP-binding</keyword>
<keyword evidence="2 8" id="KW-0808">Transferase</keyword>
<dbReference type="GO" id="GO:0009443">
    <property type="term" value="P:pyridoxal 5'-phosphate salvage"/>
    <property type="evidence" value="ECO:0007669"/>
    <property type="project" value="InterPro"/>
</dbReference>
<dbReference type="SUPFAM" id="SSF53613">
    <property type="entry name" value="Ribokinase-like"/>
    <property type="match status" value="1"/>
</dbReference>
<dbReference type="Gene3D" id="3.40.1190.20">
    <property type="match status" value="1"/>
</dbReference>
<sequence length="293" mass="32758">MKKIAAIHDLSGYGRASLTVAIPILSHMGYQVCPLPTAILSAHSEYPNFRSLDLTDFMEEYIAHWKTLNLHFDAIYSGYLASVKQMEIVSDFFNHFQNEQNFILVDPVLGDHGSLYPNMNQAMIEGMRHLCTQAKVITPNLTEAAFLLGENSVKGISAEQTLAWCKALSQFGPEHVIITSAPGNNPQDIVTIAYNRTDNRYWEVVCDHIPASYPGTGDAFASVITGCLLNGDSLPEAVDRAVHFINMGIKATFGYTHNPLDGMNQEKVLHYLNEPIPYYRYQLIEEPKTTDRT</sequence>
<dbReference type="OrthoDB" id="9800808at2"/>
<keyword evidence="10" id="KW-1185">Reference proteome</keyword>
<evidence type="ECO:0000256" key="4">
    <source>
        <dbReference type="ARBA" id="ARBA00022777"/>
    </source>
</evidence>
<dbReference type="EMBL" id="JPIT01000016">
    <property type="protein sequence ID" value="KIO46270.1"/>
    <property type="molecule type" value="Genomic_DNA"/>
</dbReference>
<organism evidence="8 10">
    <name type="scientific">Sanguibacteroides justesenii</name>
    <dbReference type="NCBI Taxonomy" id="1547597"/>
    <lineage>
        <taxon>Bacteria</taxon>
        <taxon>Pseudomonadati</taxon>
        <taxon>Bacteroidota</taxon>
        <taxon>Bacteroidia</taxon>
        <taxon>Bacteroidales</taxon>
        <taxon>Porphyromonadaceae</taxon>
        <taxon>Sanguibacteroides</taxon>
    </lineage>
</organism>
<evidence type="ECO:0000313" key="10">
    <source>
        <dbReference type="Proteomes" id="UP000031980"/>
    </source>
</evidence>
<dbReference type="NCBIfam" id="NF005491">
    <property type="entry name" value="PRK07105.1"/>
    <property type="match status" value="1"/>
</dbReference>
<reference evidence="8 10" key="1">
    <citation type="submission" date="2014-07" db="EMBL/GenBank/DDBJ databases">
        <title>Porphyromonadaceae bacterium OUH 308042 = ATCC BAA-2681 = DSM 28342 draft genome.</title>
        <authorList>
            <person name="Sydenham T.V."/>
            <person name="Hasman H."/>
            <person name="Justensen U.S."/>
        </authorList>
    </citation>
    <scope>NUCLEOTIDE SEQUENCE [LARGE SCALE GENOMIC DNA]</scope>
    <source>
        <strain evidence="8 10">OUH 308042</strain>
    </source>
</reference>
<keyword evidence="3" id="KW-0547">Nucleotide-binding</keyword>
<evidence type="ECO:0000313" key="9">
    <source>
        <dbReference type="Proteomes" id="UP000031937"/>
    </source>
</evidence>
<evidence type="ECO:0000256" key="5">
    <source>
        <dbReference type="ARBA" id="ARBA00022840"/>
    </source>
</evidence>
<evidence type="ECO:0000256" key="2">
    <source>
        <dbReference type="ARBA" id="ARBA00022679"/>
    </source>
</evidence>
<protein>
    <recommendedName>
        <fullName evidence="1">pyridoxal kinase</fullName>
        <ecNumber evidence="1">2.7.1.35</ecNumber>
    </recommendedName>
</protein>
<accession>A0A0C3R9U6</accession>
<dbReference type="EC" id="2.7.1.35" evidence="1"/>
<evidence type="ECO:0000313" key="7">
    <source>
        <dbReference type="EMBL" id="KIO46270.1"/>
    </source>
</evidence>
<dbReference type="AlphaFoldDB" id="A0A0C3R9U6"/>
<dbReference type="GO" id="GO:0005524">
    <property type="term" value="F:ATP binding"/>
    <property type="evidence" value="ECO:0007669"/>
    <property type="project" value="UniProtKB-KW"/>
</dbReference>